<dbReference type="eggNOG" id="ENOG502QX0M">
    <property type="taxonomic scope" value="Eukaryota"/>
</dbReference>
<comment type="caution">
    <text evidence="2">The sequence shown here is derived from an EMBL/GenBank/DDBJ whole genome shotgun (WGS) entry which is preliminary data.</text>
</comment>
<dbReference type="AlphaFoldDB" id="Q4N8T9"/>
<dbReference type="Proteomes" id="UP000001949">
    <property type="component" value="Unassembled WGS sequence"/>
</dbReference>
<keyword evidence="1" id="KW-0732">Signal</keyword>
<dbReference type="VEuPathDB" id="PiroplasmaDB:TpMuguga_01g00375"/>
<protein>
    <submittedName>
        <fullName evidence="2">Uncharacterized protein</fullName>
    </submittedName>
</protein>
<dbReference type="KEGG" id="tpv:TP01_0375"/>
<dbReference type="FunCoup" id="Q4N8T9">
    <property type="interactions" value="17"/>
</dbReference>
<dbReference type="RefSeq" id="XP_765902.1">
    <property type="nucleotide sequence ID" value="XM_760809.1"/>
</dbReference>
<evidence type="ECO:0000313" key="2">
    <source>
        <dbReference type="EMBL" id="EAN33619.1"/>
    </source>
</evidence>
<keyword evidence="3" id="KW-1185">Reference proteome</keyword>
<reference evidence="2 3" key="1">
    <citation type="journal article" date="2005" name="Science">
        <title>Genome sequence of Theileria parva, a bovine pathogen that transforms lymphocytes.</title>
        <authorList>
            <person name="Gardner M.J."/>
            <person name="Bishop R."/>
            <person name="Shah T."/>
            <person name="de Villiers E.P."/>
            <person name="Carlton J.M."/>
            <person name="Hall N."/>
            <person name="Ren Q."/>
            <person name="Paulsen I.T."/>
            <person name="Pain A."/>
            <person name="Berriman M."/>
            <person name="Wilson R.J.M."/>
            <person name="Sato S."/>
            <person name="Ralph S.A."/>
            <person name="Mann D.J."/>
            <person name="Xiong Z."/>
            <person name="Shallom S.J."/>
            <person name="Weidman J."/>
            <person name="Jiang L."/>
            <person name="Lynn J."/>
            <person name="Weaver B."/>
            <person name="Shoaibi A."/>
            <person name="Domingo A.R."/>
            <person name="Wasawo D."/>
            <person name="Crabtree J."/>
            <person name="Wortman J.R."/>
            <person name="Haas B."/>
            <person name="Angiuoli S.V."/>
            <person name="Creasy T.H."/>
            <person name="Lu C."/>
            <person name="Suh B."/>
            <person name="Silva J.C."/>
            <person name="Utterback T.R."/>
            <person name="Feldblyum T.V."/>
            <person name="Pertea M."/>
            <person name="Allen J."/>
            <person name="Nierman W.C."/>
            <person name="Taracha E.L.N."/>
            <person name="Salzberg S.L."/>
            <person name="White O.R."/>
            <person name="Fitzhugh H.A."/>
            <person name="Morzaria S."/>
            <person name="Venter J.C."/>
            <person name="Fraser C.M."/>
            <person name="Nene V."/>
        </authorList>
    </citation>
    <scope>NUCLEOTIDE SEQUENCE [LARGE SCALE GENOMIC DNA]</scope>
    <source>
        <strain evidence="2 3">Muguga</strain>
    </source>
</reference>
<evidence type="ECO:0000256" key="1">
    <source>
        <dbReference type="SAM" id="SignalP"/>
    </source>
</evidence>
<accession>Q4N8T9</accession>
<dbReference type="GeneID" id="3502461"/>
<dbReference type="EMBL" id="AAGK01000001">
    <property type="protein sequence ID" value="EAN33619.1"/>
    <property type="molecule type" value="Genomic_DNA"/>
</dbReference>
<feature type="signal peptide" evidence="1">
    <location>
        <begin position="1"/>
        <end position="17"/>
    </location>
</feature>
<dbReference type="InParanoid" id="Q4N8T9"/>
<dbReference type="OMA" id="NFFCVDE"/>
<organism evidence="2 3">
    <name type="scientific">Theileria parva</name>
    <name type="common">East coast fever infection agent</name>
    <dbReference type="NCBI Taxonomy" id="5875"/>
    <lineage>
        <taxon>Eukaryota</taxon>
        <taxon>Sar</taxon>
        <taxon>Alveolata</taxon>
        <taxon>Apicomplexa</taxon>
        <taxon>Aconoidasida</taxon>
        <taxon>Piroplasmida</taxon>
        <taxon>Theileriidae</taxon>
        <taxon>Theileria</taxon>
    </lineage>
</organism>
<name>Q4N8T9_THEPA</name>
<feature type="chain" id="PRO_5004241349" evidence="1">
    <location>
        <begin position="18"/>
        <end position="311"/>
    </location>
</feature>
<sequence>MSILPILLFLFAQAISGMKPAGNTCRLPALNNTMNRCVQTLKDLSNGLLSIPNNTVHKFHVKKSFDGGKNVVSVHLGKSDDLVKPMMYSNENSLDPNVKPKFQKNYLNLDELSVNYTHKLDQDLSYTGNVVIDLPRTAQIFLKGVGGAEVKTVNVDTRDVLKRLDFILRYRNTLVGGSYNFRSKEKSVELIQRLENLYRLYGKNMNVTPKLELMFDKNNKLSTRACLVMKRDNLTITPIIYPNQKKCELAAEAKLTDEVKFGVFVSKDKNLYLNLSYESNWGKHSWQQFSLRFVLSDVLKSYAYLQNELQL</sequence>
<evidence type="ECO:0000313" key="3">
    <source>
        <dbReference type="Proteomes" id="UP000001949"/>
    </source>
</evidence>
<proteinExistence type="predicted"/>
<gene>
    <name evidence="2" type="ordered locus">TP01_0375</name>
</gene>